<evidence type="ECO:0000313" key="1">
    <source>
        <dbReference type="EMBL" id="QTN00296.1"/>
    </source>
</evidence>
<proteinExistence type="predicted"/>
<dbReference type="RefSeq" id="WP_209365436.1">
    <property type="nucleotide sequence ID" value="NZ_CP046956.1"/>
</dbReference>
<keyword evidence="2" id="KW-1185">Reference proteome</keyword>
<accession>A0ABX7VXF5</accession>
<organism evidence="1 2">
    <name type="scientific">Sediminibacillus dalangtanensis</name>
    <dbReference type="NCBI Taxonomy" id="2729421"/>
    <lineage>
        <taxon>Bacteria</taxon>
        <taxon>Bacillati</taxon>
        <taxon>Bacillota</taxon>
        <taxon>Bacilli</taxon>
        <taxon>Bacillales</taxon>
        <taxon>Bacillaceae</taxon>
        <taxon>Sediminibacillus</taxon>
    </lineage>
</organism>
<gene>
    <name evidence="1" type="ORF">ERJ70_13910</name>
</gene>
<dbReference type="Proteomes" id="UP000665043">
    <property type="component" value="Chromosome"/>
</dbReference>
<name>A0ABX7VXF5_9BACI</name>
<dbReference type="EMBL" id="CP046956">
    <property type="protein sequence ID" value="QTN00296.1"/>
    <property type="molecule type" value="Genomic_DNA"/>
</dbReference>
<protein>
    <submittedName>
        <fullName evidence="1">Uncharacterized protein</fullName>
    </submittedName>
</protein>
<evidence type="ECO:0000313" key="2">
    <source>
        <dbReference type="Proteomes" id="UP000665043"/>
    </source>
</evidence>
<reference evidence="1 2" key="1">
    <citation type="submission" date="2019-12" db="EMBL/GenBank/DDBJ databases">
        <title>The whole genome sequencing of a strain isolated from a Mars analog, Dalangtan Playa.</title>
        <authorList>
            <person name="Huang T."/>
        </authorList>
    </citation>
    <scope>NUCLEOTIDE SEQUENCE [LARGE SCALE GENOMIC DNA]</scope>
    <source>
        <strain evidence="1 2">DP4-553-S</strain>
    </source>
</reference>
<sequence length="219" mass="25427">MVLCIFLLFIISVQLLIDKGTEEKTVEEMKKDISDRGSNHQGTPNRKNGKLIIDKEMYYDYFHNNRNDASAMKARELLKQTAISISPDGAEKIPKQEEVPSFFRGNKEEMARLQEKNNKEHSGKLITHLARKVALLEQAGNLIENKQIKAELSYLANELTEIKFYRIDETEEFIQAYKNYTELQTKLLEIHYAIESIGYNTSILSRKVPRWIEKLESTI</sequence>